<name>A0A5A9W1J6_9GAMM</name>
<organism evidence="2 3">
    <name type="scientific">Nitrincola tapanii</name>
    <dbReference type="NCBI Taxonomy" id="1708751"/>
    <lineage>
        <taxon>Bacteria</taxon>
        <taxon>Pseudomonadati</taxon>
        <taxon>Pseudomonadota</taxon>
        <taxon>Gammaproteobacteria</taxon>
        <taxon>Oceanospirillales</taxon>
        <taxon>Oceanospirillaceae</taxon>
        <taxon>Nitrincola</taxon>
    </lineage>
</organism>
<proteinExistence type="predicted"/>
<keyword evidence="3" id="KW-1185">Reference proteome</keyword>
<evidence type="ECO:0000313" key="2">
    <source>
        <dbReference type="EMBL" id="KAA0874607.1"/>
    </source>
</evidence>
<evidence type="ECO:0000313" key="3">
    <source>
        <dbReference type="Proteomes" id="UP000325302"/>
    </source>
</evidence>
<dbReference type="Proteomes" id="UP000325302">
    <property type="component" value="Unassembled WGS sequence"/>
</dbReference>
<dbReference type="RefSeq" id="WP_149390788.1">
    <property type="nucleotide sequence ID" value="NZ_SMRS01000005.1"/>
</dbReference>
<gene>
    <name evidence="2" type="ORF">E1H14_07195</name>
</gene>
<sequence length="141" mass="15530">MSLPTMRILSDQLQACGQLSAEDIRALAAQGVKTLICNRPDQEEEGQPDSHSLQALAESLGMQWYFLPVVSGQVKDEEGDAFAQILKSMPTPAVAFCRTGARCGCLWALSQRHERSGEELVRALQQAGYDMPDFFKRLTAV</sequence>
<dbReference type="SUPFAM" id="SSF52799">
    <property type="entry name" value="(Phosphotyrosine protein) phosphatases II"/>
    <property type="match status" value="1"/>
</dbReference>
<dbReference type="GO" id="GO:0016787">
    <property type="term" value="F:hydrolase activity"/>
    <property type="evidence" value="ECO:0007669"/>
    <property type="project" value="InterPro"/>
</dbReference>
<dbReference type="CDD" id="cd14503">
    <property type="entry name" value="PTP-bact"/>
    <property type="match status" value="1"/>
</dbReference>
<reference evidence="2 3" key="1">
    <citation type="submission" date="2019-03" db="EMBL/GenBank/DDBJ databases">
        <title>Nitrincola sp. nov. isolated from an Indian soda lake.</title>
        <authorList>
            <person name="Joshi A."/>
            <person name="Thite S.V."/>
            <person name="Joseph N."/>
            <person name="Dhotre D."/>
            <person name="Moorthy M."/>
            <person name="Shouche Y.S."/>
        </authorList>
    </citation>
    <scope>NUCLEOTIDE SEQUENCE [LARGE SCALE GENOMIC DNA]</scope>
    <source>
        <strain evidence="2 3">MEB193</strain>
    </source>
</reference>
<dbReference type="InterPro" id="IPR005939">
    <property type="entry name" value="BLH_phosphatase-like"/>
</dbReference>
<dbReference type="EMBL" id="SMRS01000005">
    <property type="protein sequence ID" value="KAA0874607.1"/>
    <property type="molecule type" value="Genomic_DNA"/>
</dbReference>
<evidence type="ECO:0000259" key="1">
    <source>
        <dbReference type="Pfam" id="PF04273"/>
    </source>
</evidence>
<dbReference type="OrthoDB" id="9802771at2"/>
<comment type="caution">
    <text evidence="2">The sequence shown here is derived from an EMBL/GenBank/DDBJ whole genome shotgun (WGS) entry which is preliminary data.</text>
</comment>
<dbReference type="NCBIfam" id="TIGR01244">
    <property type="entry name" value="TIGR01244 family sulfur transferase"/>
    <property type="match status" value="1"/>
</dbReference>
<dbReference type="Gene3D" id="3.90.190.10">
    <property type="entry name" value="Protein tyrosine phosphatase superfamily"/>
    <property type="match status" value="1"/>
</dbReference>
<protein>
    <submittedName>
        <fullName evidence="2">TIGR01244 family phosphatase</fullName>
    </submittedName>
</protein>
<dbReference type="Pfam" id="PF04273">
    <property type="entry name" value="BLH_phosphatase"/>
    <property type="match status" value="1"/>
</dbReference>
<accession>A0A5A9W1J6</accession>
<dbReference type="InterPro" id="IPR029021">
    <property type="entry name" value="Prot-tyrosine_phosphatase-like"/>
</dbReference>
<dbReference type="AlphaFoldDB" id="A0A5A9W1J6"/>
<feature type="domain" description="Beta-lactamase hydrolase-like protein phosphatase-like" evidence="1">
    <location>
        <begin position="6"/>
        <end position="112"/>
    </location>
</feature>